<dbReference type="GO" id="GO:0002758">
    <property type="term" value="P:innate immune response-activating signaling pathway"/>
    <property type="evidence" value="ECO:0007669"/>
    <property type="project" value="UniProtKB-ARBA"/>
</dbReference>
<dbReference type="Gramene" id="TraesCLE_scaffold_034286_01G000100.1">
    <property type="protein sequence ID" value="TraesCLE_scaffold_034286_01G000100.1"/>
    <property type="gene ID" value="TraesCLE_scaffold_034286_01G000100"/>
</dbReference>
<protein>
    <recommendedName>
        <fullName evidence="13">NB-ARC domain-containing protein</fullName>
    </recommendedName>
</protein>
<dbReference type="Gene3D" id="3.40.50.300">
    <property type="entry name" value="P-loop containing nucleotide triphosphate hydrolases"/>
    <property type="match status" value="1"/>
</dbReference>
<dbReference type="Gramene" id="TraesCS7D03G1296200.1">
    <property type="protein sequence ID" value="TraesCS7D03G1296200.1.CDS"/>
    <property type="gene ID" value="TraesCS7D03G1296200"/>
</dbReference>
<dbReference type="FunFam" id="1.10.10.10:FF:000322">
    <property type="entry name" value="Probable disease resistance protein At1g63360"/>
    <property type="match status" value="1"/>
</dbReference>
<dbReference type="InterPro" id="IPR027417">
    <property type="entry name" value="P-loop_NTPase"/>
</dbReference>
<evidence type="ECO:0000313" key="12">
    <source>
        <dbReference type="Proteomes" id="UP000019116"/>
    </source>
</evidence>
<evidence type="ECO:0000256" key="4">
    <source>
        <dbReference type="ARBA" id="ARBA00022741"/>
    </source>
</evidence>
<dbReference type="AlphaFoldDB" id="A0A3B6TT26"/>
<dbReference type="GeneID" id="123165168"/>
<dbReference type="InterPro" id="IPR036388">
    <property type="entry name" value="WH-like_DNA-bd_sf"/>
</dbReference>
<dbReference type="Gramene" id="TraesARI7D03G04572230.1">
    <property type="protein sequence ID" value="TraesARI7D03G04572230.1"/>
    <property type="gene ID" value="TraesARI7D03G04572230"/>
</dbReference>
<feature type="domain" description="Disease resistance N-terminal" evidence="8">
    <location>
        <begin position="5"/>
        <end position="92"/>
    </location>
</feature>
<dbReference type="EnsemblPlants" id="TraesCS7D02G548100.1">
    <property type="protein sequence ID" value="TraesCS7D02G548100.1"/>
    <property type="gene ID" value="TraesCS7D02G548100"/>
</dbReference>
<dbReference type="InterPro" id="IPR042197">
    <property type="entry name" value="Apaf_helical"/>
</dbReference>
<keyword evidence="6" id="KW-0175">Coiled coil</keyword>
<dbReference type="InterPro" id="IPR002182">
    <property type="entry name" value="NB-ARC"/>
</dbReference>
<dbReference type="STRING" id="4565.A0A3B6TT26"/>
<dbReference type="Gene3D" id="1.10.8.430">
    <property type="entry name" value="Helical domain of apoptotic protease-activating factors"/>
    <property type="match status" value="1"/>
</dbReference>
<keyword evidence="12" id="KW-1185">Reference proteome</keyword>
<keyword evidence="3" id="KW-0677">Repeat</keyword>
<keyword evidence="2" id="KW-0433">Leucine-rich repeat</keyword>
<dbReference type="PANTHER" id="PTHR23155">
    <property type="entry name" value="DISEASE RESISTANCE PROTEIN RP"/>
    <property type="match status" value="1"/>
</dbReference>
<evidence type="ECO:0000259" key="8">
    <source>
        <dbReference type="Pfam" id="PF18052"/>
    </source>
</evidence>
<dbReference type="Pfam" id="PF23598">
    <property type="entry name" value="LRR_14"/>
    <property type="match status" value="2"/>
</dbReference>
<dbReference type="InterPro" id="IPR032675">
    <property type="entry name" value="LRR_dom_sf"/>
</dbReference>
<dbReference type="SUPFAM" id="SSF52058">
    <property type="entry name" value="L domain-like"/>
    <property type="match status" value="1"/>
</dbReference>
<dbReference type="FunFam" id="3.40.50.300:FF:001091">
    <property type="entry name" value="Probable disease resistance protein At1g61300"/>
    <property type="match status" value="1"/>
</dbReference>
<dbReference type="Gramene" id="TraesLDM7D03G04501710.1">
    <property type="protein sequence ID" value="TraesLDM7D03G04501710.1"/>
    <property type="gene ID" value="TraesLDM7D03G04501710"/>
</dbReference>
<comment type="similarity">
    <text evidence="1">Belongs to the disease resistance NB-LRR family.</text>
</comment>
<evidence type="ECO:0000259" key="9">
    <source>
        <dbReference type="Pfam" id="PF23559"/>
    </source>
</evidence>
<keyword evidence="5" id="KW-0611">Plant defense</keyword>
<dbReference type="InterPro" id="IPR041118">
    <property type="entry name" value="Rx_N"/>
</dbReference>
<dbReference type="InterPro" id="IPR044974">
    <property type="entry name" value="Disease_R_plants"/>
</dbReference>
<feature type="domain" description="Disease resistance R13L4/SHOC-2-like LRR" evidence="10">
    <location>
        <begin position="553"/>
        <end position="646"/>
    </location>
</feature>
<evidence type="ECO:0008006" key="13">
    <source>
        <dbReference type="Google" id="ProtNLM"/>
    </source>
</evidence>
<dbReference type="Gramene" id="TraesCS7D02G548100.1">
    <property type="protein sequence ID" value="TraesCS7D02G548100.1"/>
    <property type="gene ID" value="TraesCS7D02G548100"/>
</dbReference>
<dbReference type="Gramene" id="TraesNOR7D03G04541860.1">
    <property type="protein sequence ID" value="TraesNOR7D03G04541860.1"/>
    <property type="gene ID" value="TraesNOR7D03G04541860"/>
</dbReference>
<dbReference type="GO" id="GO:0042742">
    <property type="term" value="P:defense response to bacterium"/>
    <property type="evidence" value="ECO:0007669"/>
    <property type="project" value="UniProtKB-ARBA"/>
</dbReference>
<evidence type="ECO:0000256" key="3">
    <source>
        <dbReference type="ARBA" id="ARBA00022737"/>
    </source>
</evidence>
<dbReference type="PaxDb" id="4565-Traes_7DL_973A33763.2"/>
<sequence length="889" mass="101080">MAQSAVNTVLGSVGNLAVQETTFLCAVNLEVGLLKDELMRLQAYLKDVDSKWRSGNARVAVLVSQIRDAAYEAQNVIEAADHMEKRNRLKKGFMGAISRYARLPNDLVTLRKIGVEIQRVKRKIKEIFASAQNLNISLDNNVFVKDDFSQDDGPIHQNSEDDVFMVGFEDEHKGIVDKLVDNDYLLSVVSIVAMGGAGKTTLARKVYTSSRVKEHFDTLAWVTVSQKFKGIDLLKDIMKQITGHKDESVNQMTEYEVGKKINEFLSEKKYFVVLDDVWETDTWEQLNGMITVFPDATNGSRVLLTTRKEDVAKHIQMPTYVHPLKKLNEEKSWQLFSSKALPTYKRSAIRDVDEFEKLGRKLAKKCDGLPLALAVLGGYLSKNLNAQIWSDILSDWPATKDGQMMSVILARSYKDLPNHHLRSCLLYFAAFPEDYQIDVPDLINLWIAESFIPHTPNHTLEETARSYVTELAQRSLVQVVRRSTAHGWIERIRIHDILHDWCIQEARQDGFLDTSNKTAGQAGASSSSSDNLISYRFSFQTLSYQILPATPNVRSLLGFKLLSVSLPKLRFLRVLCIEKSTLKHFSSVIGGCIHLRLLRLADCGCVVLPSSIGKLIYLQTIDLRNTILLSVVPNSLWDIPTLRHVYLSFYPTQRYVDPSHRTKFCPPPPARSVRLQPKELQSFLLDLAPVGADFRWHDMMIFLGQMNQLTTFSLAYHNIPAELLNIFANMPHLVDISLRKFDVLDKLPAEFPQSVRHLVLHADVIKQDPMPILEKLPCLVVLELSGYKGQTMCCSFQGFPRLQELELHDFSTEEWRIKVGAMPKLSHLSLWWCKKMSKLPVGLLHLPSLGHLKLSNMDQISEDDITLKELRRKGCEVEVRELRCPPVRF</sequence>
<evidence type="ECO:0000256" key="1">
    <source>
        <dbReference type="ARBA" id="ARBA00008894"/>
    </source>
</evidence>
<dbReference type="Gramene" id="TraesMAC7D03G04487690.1">
    <property type="protein sequence ID" value="TraesMAC7D03G04487690.1"/>
    <property type="gene ID" value="TraesMAC7D03G04487690"/>
</dbReference>
<dbReference type="Pfam" id="PF00931">
    <property type="entry name" value="NB-ARC"/>
    <property type="match status" value="1"/>
</dbReference>
<reference evidence="11" key="1">
    <citation type="submission" date="2018-08" db="EMBL/GenBank/DDBJ databases">
        <authorList>
            <person name="Rossello M."/>
        </authorList>
    </citation>
    <scope>NUCLEOTIDE SEQUENCE [LARGE SCALE GENOMIC DNA]</scope>
    <source>
        <strain evidence="11">cv. Chinese Spring</strain>
    </source>
</reference>
<evidence type="ECO:0000256" key="2">
    <source>
        <dbReference type="ARBA" id="ARBA00022614"/>
    </source>
</evidence>
<dbReference type="Gene3D" id="3.80.10.10">
    <property type="entry name" value="Ribonuclease Inhibitor"/>
    <property type="match status" value="2"/>
</dbReference>
<dbReference type="CDD" id="cd14798">
    <property type="entry name" value="RX-CC_like"/>
    <property type="match status" value="1"/>
</dbReference>
<dbReference type="GO" id="GO:0043531">
    <property type="term" value="F:ADP binding"/>
    <property type="evidence" value="ECO:0007669"/>
    <property type="project" value="InterPro"/>
</dbReference>
<evidence type="ECO:0000259" key="7">
    <source>
        <dbReference type="Pfam" id="PF00931"/>
    </source>
</evidence>
<dbReference type="OMA" id="AFPEDYQ"/>
<dbReference type="Gramene" id="TraesLAC7D03G04440780.1">
    <property type="protein sequence ID" value="TraesLAC7D03G04440780.1"/>
    <property type="gene ID" value="TraesLAC7D03G04440780"/>
</dbReference>
<feature type="domain" description="Disease resistance R13L4/SHOC-2-like LRR" evidence="10">
    <location>
        <begin position="699"/>
        <end position="855"/>
    </location>
</feature>
<dbReference type="InterPro" id="IPR055414">
    <property type="entry name" value="LRR_R13L4/SHOC2-like"/>
</dbReference>
<dbReference type="PRINTS" id="PR00364">
    <property type="entry name" value="DISEASERSIST"/>
</dbReference>
<reference evidence="11" key="2">
    <citation type="submission" date="2018-10" db="UniProtKB">
        <authorList>
            <consortium name="EnsemblPlants"/>
        </authorList>
    </citation>
    <scope>IDENTIFICATION</scope>
</reference>
<dbReference type="Gramene" id="TraesCAD_scaffold_035172_01G000100.1">
    <property type="protein sequence ID" value="TraesCAD_scaffold_035172_01G000100.1"/>
    <property type="gene ID" value="TraesCAD_scaffold_035172_01G000100"/>
</dbReference>
<dbReference type="Gramene" id="TraesWEE_scaffold_037130_01G000100.1">
    <property type="protein sequence ID" value="TraesWEE_scaffold_037130_01G000100.1"/>
    <property type="gene ID" value="TraesWEE_scaffold_037130_01G000100"/>
</dbReference>
<organism evidence="11">
    <name type="scientific">Triticum aestivum</name>
    <name type="common">Wheat</name>
    <dbReference type="NCBI Taxonomy" id="4565"/>
    <lineage>
        <taxon>Eukaryota</taxon>
        <taxon>Viridiplantae</taxon>
        <taxon>Streptophyta</taxon>
        <taxon>Embryophyta</taxon>
        <taxon>Tracheophyta</taxon>
        <taxon>Spermatophyta</taxon>
        <taxon>Magnoliopsida</taxon>
        <taxon>Liliopsida</taxon>
        <taxon>Poales</taxon>
        <taxon>Poaceae</taxon>
        <taxon>BOP clade</taxon>
        <taxon>Pooideae</taxon>
        <taxon>Triticodae</taxon>
        <taxon>Triticeae</taxon>
        <taxon>Triticinae</taxon>
        <taxon>Triticum</taxon>
    </lineage>
</organism>
<gene>
    <name evidence="11" type="primary">LOC123165168</name>
</gene>
<name>A0A3B6TT26_WHEAT</name>
<dbReference type="Pfam" id="PF23559">
    <property type="entry name" value="WHD_DRP"/>
    <property type="match status" value="1"/>
</dbReference>
<dbReference type="SUPFAM" id="SSF52540">
    <property type="entry name" value="P-loop containing nucleoside triphosphate hydrolases"/>
    <property type="match status" value="1"/>
</dbReference>
<accession>A0A3B6TT26</accession>
<evidence type="ECO:0000256" key="5">
    <source>
        <dbReference type="ARBA" id="ARBA00022821"/>
    </source>
</evidence>
<dbReference type="Pfam" id="PF18052">
    <property type="entry name" value="Rx_N"/>
    <property type="match status" value="1"/>
</dbReference>
<dbReference type="Gramene" id="TraesROB_scaffold_037601_01G000100.1">
    <property type="protein sequence ID" value="TraesROB_scaffold_037601_01G000100.1"/>
    <property type="gene ID" value="TraesROB_scaffold_037601_01G000100"/>
</dbReference>
<dbReference type="GO" id="GO:0009626">
    <property type="term" value="P:plant-type hypersensitive response"/>
    <property type="evidence" value="ECO:0007669"/>
    <property type="project" value="UniProtKB-ARBA"/>
</dbReference>
<dbReference type="OrthoDB" id="600370at2759"/>
<evidence type="ECO:0000256" key="6">
    <source>
        <dbReference type="ARBA" id="ARBA00023054"/>
    </source>
</evidence>
<feature type="domain" description="Disease resistance protein winged helix" evidence="9">
    <location>
        <begin position="431"/>
        <end position="500"/>
    </location>
</feature>
<evidence type="ECO:0000313" key="11">
    <source>
        <dbReference type="EnsemblPlants" id="TraesCS7D02G548100.1"/>
    </source>
</evidence>
<dbReference type="Gramene" id="TraesSTA7D03G04489160.1">
    <property type="protein sequence ID" value="TraesSTA7D03G04489160.1"/>
    <property type="gene ID" value="TraesSTA7D03G04489160"/>
</dbReference>
<dbReference type="Gramene" id="TraesJAG7D03G04479050.2">
    <property type="protein sequence ID" value="TraesJAG7D03G04479050.2"/>
    <property type="gene ID" value="TraesJAG7D03G04479050"/>
</dbReference>
<feature type="domain" description="NB-ARC" evidence="7">
    <location>
        <begin position="170"/>
        <end position="342"/>
    </location>
</feature>
<dbReference type="SMR" id="A0A3B6TT26"/>
<keyword evidence="4" id="KW-0547">Nucleotide-binding</keyword>
<dbReference type="Gene3D" id="1.10.10.10">
    <property type="entry name" value="Winged helix-like DNA-binding domain superfamily/Winged helix DNA-binding domain"/>
    <property type="match status" value="1"/>
</dbReference>
<proteinExistence type="inferred from homology"/>
<dbReference type="InterPro" id="IPR038005">
    <property type="entry name" value="RX-like_CC"/>
</dbReference>
<dbReference type="Proteomes" id="UP000019116">
    <property type="component" value="Chromosome 7D"/>
</dbReference>
<dbReference type="Gene3D" id="1.20.5.4130">
    <property type="match status" value="1"/>
</dbReference>
<evidence type="ECO:0000259" key="10">
    <source>
        <dbReference type="Pfam" id="PF23598"/>
    </source>
</evidence>
<dbReference type="InterPro" id="IPR058922">
    <property type="entry name" value="WHD_DRP"/>
</dbReference>
<dbReference type="RefSeq" id="XP_044438732.1">
    <property type="nucleotide sequence ID" value="XM_044582797.1"/>
</dbReference>
<dbReference type="Gramene" id="TraesJUL7D03G04540680.1">
    <property type="protein sequence ID" value="TraesJUL7D03G04540680.1"/>
    <property type="gene ID" value="TraesJUL7D03G04540680"/>
</dbReference>
<dbReference type="Gramene" id="TraesJAG7D03G04479050.1">
    <property type="protein sequence ID" value="TraesJAG7D03G04479050.1"/>
    <property type="gene ID" value="TraesJAG7D03G04479050"/>
</dbReference>
<dbReference type="PANTHER" id="PTHR23155:SF968">
    <property type="entry name" value="NB-ARC DOMAIN CONTAINING PROTEIN, EXPRESSED"/>
    <property type="match status" value="1"/>
</dbReference>
<dbReference type="KEGG" id="taes:123165168"/>